<reference evidence="3" key="2">
    <citation type="submission" date="2011-02" db="EMBL/GenBank/DDBJ databases">
        <title>The complete genome of Pedobacter saltans DSM 12145.</title>
        <authorList>
            <consortium name="US DOE Joint Genome Institute (JGI-PGF)"/>
            <person name="Lucas S."/>
            <person name="Copeland A."/>
            <person name="Lapidus A."/>
            <person name="Bruce D."/>
            <person name="Goodwin L."/>
            <person name="Pitluck S."/>
            <person name="Kyrpides N."/>
            <person name="Mavromatis K."/>
            <person name="Pagani I."/>
            <person name="Ivanova N."/>
            <person name="Ovchinnikova G."/>
            <person name="Lu M."/>
            <person name="Detter J.C."/>
            <person name="Han C."/>
            <person name="Land M."/>
            <person name="Hauser L."/>
            <person name="Markowitz V."/>
            <person name="Cheng J.-F."/>
            <person name="Hugenholtz P."/>
            <person name="Woyke T."/>
            <person name="Wu D."/>
            <person name="Tindall B."/>
            <person name="Pomrenke H.G."/>
            <person name="Brambilla E."/>
            <person name="Klenk H.-P."/>
            <person name="Eisen J.A."/>
        </authorList>
    </citation>
    <scope>NUCLEOTIDE SEQUENCE [LARGE SCALE GENOMIC DNA]</scope>
    <source>
        <strain evidence="3">ATCC 51119 / DSM 12145 / JCM 21818 / LMG 10337 / NBRC 100064 / NCIMB 13643</strain>
    </source>
</reference>
<dbReference type="RefSeq" id="WP_013632314.1">
    <property type="nucleotide sequence ID" value="NC_015177.1"/>
</dbReference>
<evidence type="ECO:0000256" key="1">
    <source>
        <dbReference type="SAM" id="Phobius"/>
    </source>
</evidence>
<keyword evidence="1" id="KW-0472">Membrane</keyword>
<dbReference type="KEGG" id="psn:Pedsa_1247"/>
<feature type="transmembrane region" description="Helical" evidence="1">
    <location>
        <begin position="189"/>
        <end position="209"/>
    </location>
</feature>
<dbReference type="PANTHER" id="PTHR34219:SF3">
    <property type="entry name" value="BLL7967 PROTEIN"/>
    <property type="match status" value="1"/>
</dbReference>
<dbReference type="eggNOG" id="COG3182">
    <property type="taxonomic scope" value="Bacteria"/>
</dbReference>
<keyword evidence="3" id="KW-1185">Reference proteome</keyword>
<protein>
    <submittedName>
        <fullName evidence="2">PepSY-associated TM helix domain-containing protein</fullName>
    </submittedName>
</protein>
<sequence>MRNFFLSVHKYLGIVTGIIIFIEALTGCIYCFQDEIKDYLHSDYRKVSIQNSSFISPSQVYPIVKSALPNANVNRMMYMGKDRSIVAMATDLKKTTFFVYINPYNGKVLKTEKMLDDIFYIILYIHICLLIPGKTGKLIIGISAIIFMVLLIIGLILWWPKNGKFKKRYFTIKWGAKIKRVNFDLHNVLGFYISGLAFIMILTGLSFAFEPVKNGIYKTLNLGKSKNEEITRFQFIPEKVDSLNLLTDLDKAYAYARVNSKNADMLWLYLPNEAKSPLAIRAYHESLRYAKVDEYQFDFNEHKTHSLLHEDLSTGKKANNMNYDLHTGQQFGIIGKIIFFIGSFIIGSLPITGFILWRSKVRKLRKKKQKKLTQIV</sequence>
<proteinExistence type="predicted"/>
<dbReference type="InterPro" id="IPR005625">
    <property type="entry name" value="PepSY-ass_TM"/>
</dbReference>
<name>F0SDR9_PSESL</name>
<reference evidence="2 3" key="1">
    <citation type="journal article" date="2011" name="Stand. Genomic Sci.">
        <title>Complete genome sequence of the gliding, heparinolytic Pedobacter saltans type strain (113).</title>
        <authorList>
            <person name="Liolios K."/>
            <person name="Sikorski J."/>
            <person name="Lu M."/>
            <person name="Nolan M."/>
            <person name="Lapidus A."/>
            <person name="Lucas S."/>
            <person name="Hammon N."/>
            <person name="Deshpande S."/>
            <person name="Cheng J.F."/>
            <person name="Tapia R."/>
            <person name="Han C."/>
            <person name="Goodwin L."/>
            <person name="Pitluck S."/>
            <person name="Huntemann M."/>
            <person name="Ivanova N."/>
            <person name="Pagani I."/>
            <person name="Mavromatis K."/>
            <person name="Ovchinikova G."/>
            <person name="Pati A."/>
            <person name="Chen A."/>
            <person name="Palaniappan K."/>
            <person name="Land M."/>
            <person name="Hauser L."/>
            <person name="Brambilla E.M."/>
            <person name="Kotsyurbenko O."/>
            <person name="Rohde M."/>
            <person name="Tindall B.J."/>
            <person name="Abt B."/>
            <person name="Goker M."/>
            <person name="Detter J.C."/>
            <person name="Woyke T."/>
            <person name="Bristow J."/>
            <person name="Eisen J.A."/>
            <person name="Markowitz V."/>
            <person name="Hugenholtz P."/>
            <person name="Klenk H.P."/>
            <person name="Kyrpides N.C."/>
        </authorList>
    </citation>
    <scope>NUCLEOTIDE SEQUENCE [LARGE SCALE GENOMIC DNA]</scope>
    <source>
        <strain evidence="3">ATCC 51119 / DSM 12145 / JCM 21818 / LMG 10337 / NBRC 100064 / NCIMB 13643</strain>
    </source>
</reference>
<evidence type="ECO:0000313" key="2">
    <source>
        <dbReference type="EMBL" id="ADY51815.1"/>
    </source>
</evidence>
<feature type="transmembrane region" description="Helical" evidence="1">
    <location>
        <begin position="333"/>
        <end position="357"/>
    </location>
</feature>
<dbReference type="PANTHER" id="PTHR34219">
    <property type="entry name" value="IRON-REGULATED INNER MEMBRANE PROTEIN-RELATED"/>
    <property type="match status" value="1"/>
</dbReference>
<dbReference type="STRING" id="762903.Pedsa_1247"/>
<feature type="transmembrane region" description="Helical" evidence="1">
    <location>
        <begin position="12"/>
        <end position="32"/>
    </location>
</feature>
<evidence type="ECO:0000313" key="3">
    <source>
        <dbReference type="Proteomes" id="UP000000310"/>
    </source>
</evidence>
<dbReference type="AlphaFoldDB" id="F0SDR9"/>
<feature type="transmembrane region" description="Helical" evidence="1">
    <location>
        <begin position="138"/>
        <end position="159"/>
    </location>
</feature>
<dbReference type="HOGENOM" id="CLU_031962_2_0_10"/>
<accession>F0SDR9</accession>
<dbReference type="OrthoDB" id="111691at2"/>
<keyword evidence="1" id="KW-1133">Transmembrane helix</keyword>
<dbReference type="Proteomes" id="UP000000310">
    <property type="component" value="Chromosome"/>
</dbReference>
<organism evidence="2 3">
    <name type="scientific">Pseudopedobacter saltans (strain ATCC 51119 / DSM 12145 / JCM 21818 / CCUG 39354 / LMG 10337 / NBRC 100064 / NCIMB 13643)</name>
    <name type="common">Pedobacter saltans</name>
    <dbReference type="NCBI Taxonomy" id="762903"/>
    <lineage>
        <taxon>Bacteria</taxon>
        <taxon>Pseudomonadati</taxon>
        <taxon>Bacteroidota</taxon>
        <taxon>Sphingobacteriia</taxon>
        <taxon>Sphingobacteriales</taxon>
        <taxon>Sphingobacteriaceae</taxon>
        <taxon>Pseudopedobacter</taxon>
    </lineage>
</organism>
<keyword evidence="1" id="KW-0812">Transmembrane</keyword>
<dbReference type="Pfam" id="PF03929">
    <property type="entry name" value="PepSY_TM"/>
    <property type="match status" value="1"/>
</dbReference>
<dbReference type="EMBL" id="CP002545">
    <property type="protein sequence ID" value="ADY51815.1"/>
    <property type="molecule type" value="Genomic_DNA"/>
</dbReference>
<gene>
    <name evidence="2" type="ordered locus">Pedsa_1247</name>
</gene>
<feature type="transmembrane region" description="Helical" evidence="1">
    <location>
        <begin position="114"/>
        <end position="132"/>
    </location>
</feature>